<dbReference type="RefSeq" id="WP_054652739.1">
    <property type="nucleotide sequence ID" value="NZ_AZGC01000010.1"/>
</dbReference>
<dbReference type="Gene3D" id="3.10.180.10">
    <property type="entry name" value="2,3-Dihydroxybiphenyl 1,2-Dioxygenase, domain 1"/>
    <property type="match status" value="1"/>
</dbReference>
<dbReference type="InterPro" id="IPR004360">
    <property type="entry name" value="Glyas_Fos-R_dOase_dom"/>
</dbReference>
<evidence type="ECO:0000259" key="1">
    <source>
        <dbReference type="PROSITE" id="PS51819"/>
    </source>
</evidence>
<dbReference type="AlphaFoldDB" id="A0A0R1USZ7"/>
<dbReference type="SUPFAM" id="SSF54593">
    <property type="entry name" value="Glyoxalase/Bleomycin resistance protein/Dihydroxybiphenyl dioxygenase"/>
    <property type="match status" value="1"/>
</dbReference>
<dbReference type="PROSITE" id="PS51819">
    <property type="entry name" value="VOC"/>
    <property type="match status" value="1"/>
</dbReference>
<dbReference type="InterPro" id="IPR029068">
    <property type="entry name" value="Glyas_Bleomycin-R_OHBP_Dase"/>
</dbReference>
<name>A0A0R1USZ7_9LACO</name>
<keyword evidence="3" id="KW-1185">Reference proteome</keyword>
<accession>A0A0R1USZ7</accession>
<dbReference type="InterPro" id="IPR037523">
    <property type="entry name" value="VOC_core"/>
</dbReference>
<organism evidence="2 3">
    <name type="scientific">Limosilactobacillus equigenerosi DSM 18793 = JCM 14505</name>
    <dbReference type="NCBI Taxonomy" id="1423742"/>
    <lineage>
        <taxon>Bacteria</taxon>
        <taxon>Bacillati</taxon>
        <taxon>Bacillota</taxon>
        <taxon>Bacilli</taxon>
        <taxon>Lactobacillales</taxon>
        <taxon>Lactobacillaceae</taxon>
        <taxon>Limosilactobacillus</taxon>
    </lineage>
</organism>
<feature type="domain" description="VOC" evidence="1">
    <location>
        <begin position="5"/>
        <end position="128"/>
    </location>
</feature>
<evidence type="ECO:0000313" key="3">
    <source>
        <dbReference type="Proteomes" id="UP000051084"/>
    </source>
</evidence>
<dbReference type="OrthoDB" id="9802805at2"/>
<gene>
    <name evidence="2" type="ORF">FC21_GL000288</name>
</gene>
<evidence type="ECO:0000313" key="2">
    <source>
        <dbReference type="EMBL" id="KRL96289.1"/>
    </source>
</evidence>
<proteinExistence type="predicted"/>
<sequence>MKMRRIDHVTIPVRDLAASTRFYHEVFDMPVLDQQSDSITSTLRCGHQLIRLVAVDHQLEPAPQTWQPGSAVLSLVVGDDLTSVLHHLKSYYVNVLTDAPIDHLGAEGDLKALRLTDLDNNLIELVAYENK</sequence>
<reference evidence="2 3" key="1">
    <citation type="journal article" date="2015" name="Genome Announc.">
        <title>Expanding the biotechnology potential of lactobacilli through comparative genomics of 213 strains and associated genera.</title>
        <authorList>
            <person name="Sun Z."/>
            <person name="Harris H.M."/>
            <person name="McCann A."/>
            <person name="Guo C."/>
            <person name="Argimon S."/>
            <person name="Zhang W."/>
            <person name="Yang X."/>
            <person name="Jeffery I.B."/>
            <person name="Cooney J.C."/>
            <person name="Kagawa T.F."/>
            <person name="Liu W."/>
            <person name="Song Y."/>
            <person name="Salvetti E."/>
            <person name="Wrobel A."/>
            <person name="Rasinkangas P."/>
            <person name="Parkhill J."/>
            <person name="Rea M.C."/>
            <person name="O'Sullivan O."/>
            <person name="Ritari J."/>
            <person name="Douillard F.P."/>
            <person name="Paul Ross R."/>
            <person name="Yang R."/>
            <person name="Briner A.E."/>
            <person name="Felis G.E."/>
            <person name="de Vos W.M."/>
            <person name="Barrangou R."/>
            <person name="Klaenhammer T.R."/>
            <person name="Caufield P.W."/>
            <person name="Cui Y."/>
            <person name="Zhang H."/>
            <person name="O'Toole P.W."/>
        </authorList>
    </citation>
    <scope>NUCLEOTIDE SEQUENCE [LARGE SCALE GENOMIC DNA]</scope>
    <source>
        <strain evidence="2 3">DSM 18793</strain>
    </source>
</reference>
<dbReference type="Proteomes" id="UP000051084">
    <property type="component" value="Unassembled WGS sequence"/>
</dbReference>
<dbReference type="STRING" id="417373.GCA_001570685_00668"/>
<comment type="caution">
    <text evidence="2">The sequence shown here is derived from an EMBL/GenBank/DDBJ whole genome shotgun (WGS) entry which is preliminary data.</text>
</comment>
<dbReference type="Pfam" id="PF00903">
    <property type="entry name" value="Glyoxalase"/>
    <property type="match status" value="1"/>
</dbReference>
<dbReference type="PATRIC" id="fig|1423742.4.peg.302"/>
<protein>
    <recommendedName>
        <fullName evidence="1">VOC domain-containing protein</fullName>
    </recommendedName>
</protein>
<dbReference type="EMBL" id="AZGC01000010">
    <property type="protein sequence ID" value="KRL96289.1"/>
    <property type="molecule type" value="Genomic_DNA"/>
</dbReference>